<evidence type="ECO:0000256" key="2">
    <source>
        <dbReference type="ARBA" id="ARBA00023157"/>
    </source>
</evidence>
<evidence type="ECO:0000256" key="4">
    <source>
        <dbReference type="SAM" id="SignalP"/>
    </source>
</evidence>
<evidence type="ECO:0000259" key="5">
    <source>
        <dbReference type="PROSITE" id="PS51820"/>
    </source>
</evidence>
<dbReference type="Gene3D" id="3.40.720.10">
    <property type="entry name" value="Alkaline Phosphatase, subunit A"/>
    <property type="match status" value="1"/>
</dbReference>
<dbReference type="CDD" id="cd00110">
    <property type="entry name" value="LamG"/>
    <property type="match status" value="1"/>
</dbReference>
<dbReference type="Gene3D" id="2.60.120.200">
    <property type="match status" value="1"/>
</dbReference>
<dbReference type="SMART" id="SM00758">
    <property type="entry name" value="PA14"/>
    <property type="match status" value="1"/>
</dbReference>
<dbReference type="Pfam" id="PF17963">
    <property type="entry name" value="Big_9"/>
    <property type="match status" value="1"/>
</dbReference>
<dbReference type="InterPro" id="IPR017850">
    <property type="entry name" value="Alkaline_phosphatase_core_sf"/>
</dbReference>
<protein>
    <submittedName>
        <fullName evidence="6">Sulfatase-like hydrolase/transferase</fullName>
    </submittedName>
</protein>
<dbReference type="SMART" id="SM00282">
    <property type="entry name" value="LamG"/>
    <property type="match status" value="1"/>
</dbReference>
<name>A0ABW4ZC82_9BACT</name>
<dbReference type="InterPro" id="IPR006558">
    <property type="entry name" value="LamG-like"/>
</dbReference>
<keyword evidence="2" id="KW-1015">Disulfide bond</keyword>
<dbReference type="InterPro" id="IPR013320">
    <property type="entry name" value="ConA-like_dom_sf"/>
</dbReference>
<dbReference type="SUPFAM" id="SSF49899">
    <property type="entry name" value="Concanavalin A-like lectins/glucanases"/>
    <property type="match status" value="1"/>
</dbReference>
<evidence type="ECO:0000256" key="3">
    <source>
        <dbReference type="SAM" id="MobiDB-lite"/>
    </source>
</evidence>
<dbReference type="PANTHER" id="PTHR43751:SF3">
    <property type="entry name" value="SULFATASE N-TERMINAL DOMAIN-CONTAINING PROTEIN"/>
    <property type="match status" value="1"/>
</dbReference>
<organism evidence="6 7">
    <name type="scientific">Rubritalea tangerina</name>
    <dbReference type="NCBI Taxonomy" id="430798"/>
    <lineage>
        <taxon>Bacteria</taxon>
        <taxon>Pseudomonadati</taxon>
        <taxon>Verrucomicrobiota</taxon>
        <taxon>Verrucomicrobiia</taxon>
        <taxon>Verrucomicrobiales</taxon>
        <taxon>Rubritaleaceae</taxon>
        <taxon>Rubritalea</taxon>
    </lineage>
</organism>
<dbReference type="EMBL" id="JBHUJB010000040">
    <property type="protein sequence ID" value="MFD2159252.1"/>
    <property type="molecule type" value="Genomic_DNA"/>
</dbReference>
<dbReference type="Proteomes" id="UP001597389">
    <property type="component" value="Unassembled WGS sequence"/>
</dbReference>
<reference evidence="7" key="1">
    <citation type="journal article" date="2019" name="Int. J. Syst. Evol. Microbiol.">
        <title>The Global Catalogue of Microorganisms (GCM) 10K type strain sequencing project: providing services to taxonomists for standard genome sequencing and annotation.</title>
        <authorList>
            <consortium name="The Broad Institute Genomics Platform"/>
            <consortium name="The Broad Institute Genome Sequencing Center for Infectious Disease"/>
            <person name="Wu L."/>
            <person name="Ma J."/>
        </authorList>
    </citation>
    <scope>NUCLEOTIDE SEQUENCE [LARGE SCALE GENOMIC DNA]</scope>
    <source>
        <strain evidence="7">CCUG 57942</strain>
    </source>
</reference>
<dbReference type="SUPFAM" id="SSF56988">
    <property type="entry name" value="Anthrax protective antigen"/>
    <property type="match status" value="1"/>
</dbReference>
<dbReference type="InterPro" id="IPR037524">
    <property type="entry name" value="PA14/GLEYA"/>
</dbReference>
<dbReference type="SUPFAM" id="SSF53649">
    <property type="entry name" value="Alkaline phosphatase-like"/>
    <property type="match status" value="1"/>
</dbReference>
<gene>
    <name evidence="6" type="ORF">ACFSW8_10115</name>
</gene>
<proteinExistence type="predicted"/>
<comment type="caution">
    <text evidence="6">The sequence shown here is derived from an EMBL/GenBank/DDBJ whole genome shotgun (WGS) entry which is preliminary data.</text>
</comment>
<sequence length="1133" mass="122509">MTLSRSIILTALSLLTLLQAAPNVIVVLTDDLGFGDIYDLHQHKRDNGAGGGVPGDRIINGSEEAFINTPYLDRMIAEGAKLTRHYTSAPVCAPARGSLIQGRDQGHANIRNNSFDKVISDNHTLGTVLQQAGYFTASVGKWGVGGNGPSGAGLPNKRGFDYFYGYIRHIHGHQHYPGNGGTVYEASGIGTTPTAIKSGLDHAYTTDLWTAKTKQIIQDRHNFNTANPNSAKPFFIYLAYDAPHAQLQVPTQAYPSGLGTSGGLTWPLNTNSGTNDSWIHPDYLSLGNAAARHATMVRRIDTCMGDILQTLRDLNIDDNTLVIFTSDNGTHNESGSGGSVAHNPRNFDSFGELEGIKRDHWEGGIRMPTFAWWPTQIGDNNPATPGYNSTRPSAFWDWLPTLVDAAGLTPPAFTNGVSLLPELTGQGAQADKGYLYFEYSVGGSTPNYSEFPNHGGTARGEMQSIFLDHSDGKRYKGIRTNVSSHSKDFAIYDVDADPNESSNLASSLPELQQKMKDRVLQVRIDGDYNRSYLSTTQTPPASPPTVINGLDFKTFSGSWPWVPETTLLAPATSGTTSNPDLSVRDQDSNFAIEFTGFLTIPTDGTYTFYMTADTTVSNNQSGAMLWLHDANLIDDDYNHNSSTRSASMRLKAGLHPIRILYKHSTGTHDLKLEYSGPNIARQTIPNSAYFRAGSPPAEPQAQDDHATTTGTTPVDIPVLNNDSDDGAPGPLNILSLTQPQFGSATINGNQITYTANANQFGTDHLSYTITDGEYTATAHITINVQVPISNLWIPLDETTGNSVSEAGGTPIGIHSGFSNSEASHVIGKHGHALSFDGVDDQINLSNITLPTGSSPRTLSAWIKTSATTGVENQVIFGYGQNSNGQRFSFRLDGTTTQRLRLEVQGGFIVGTTPLNDGQWHHVAVVIDDFDTNGSTNVNEAHLYVDGLRETISSSGSQTINTSAAGSPTIAASSHANGYNFTGSIDDIRSHHSALTTSEITQLYNAQNQPEASWAFRHFGTTNVDWSADTDSDSHSLLEEFAFGGSPHAPAPLTQQSAITSSKLTFHFTQRAPGTHNLQYHSEATTNLIDWNIPTTITNTVTHPTLGPPYQQITVESNLDTNTTPRQFIRVRIE</sequence>
<keyword evidence="7" id="KW-1185">Reference proteome</keyword>
<feature type="signal peptide" evidence="4">
    <location>
        <begin position="1"/>
        <end position="20"/>
    </location>
</feature>
<dbReference type="Pfam" id="PF13385">
    <property type="entry name" value="Laminin_G_3"/>
    <property type="match status" value="1"/>
</dbReference>
<feature type="domain" description="PA14" evidence="5">
    <location>
        <begin position="545"/>
        <end position="688"/>
    </location>
</feature>
<dbReference type="InterPro" id="IPR011658">
    <property type="entry name" value="PA14_dom"/>
</dbReference>
<feature type="chain" id="PRO_5046204686" evidence="4">
    <location>
        <begin position="21"/>
        <end position="1133"/>
    </location>
</feature>
<feature type="region of interest" description="Disordered" evidence="3">
    <location>
        <begin position="689"/>
        <end position="729"/>
    </location>
</feature>
<dbReference type="PANTHER" id="PTHR43751">
    <property type="entry name" value="SULFATASE"/>
    <property type="match status" value="1"/>
</dbReference>
<dbReference type="RefSeq" id="WP_377088499.1">
    <property type="nucleotide sequence ID" value="NZ_JBHSJL010000014.1"/>
</dbReference>
<accession>A0ABW4ZC82</accession>
<dbReference type="Gene3D" id="2.60.120.380">
    <property type="match status" value="1"/>
</dbReference>
<dbReference type="PROSITE" id="PS51820">
    <property type="entry name" value="PA14"/>
    <property type="match status" value="1"/>
</dbReference>
<dbReference type="InterPro" id="IPR052701">
    <property type="entry name" value="GAG_Ulvan_Degrading_Sulfatases"/>
</dbReference>
<evidence type="ECO:0000313" key="6">
    <source>
        <dbReference type="EMBL" id="MFD2159252.1"/>
    </source>
</evidence>
<evidence type="ECO:0000256" key="1">
    <source>
        <dbReference type="ARBA" id="ARBA00022729"/>
    </source>
</evidence>
<keyword evidence="1 4" id="KW-0732">Signal</keyword>
<dbReference type="Pfam" id="PF07691">
    <property type="entry name" value="PA14"/>
    <property type="match status" value="1"/>
</dbReference>
<evidence type="ECO:0000313" key="7">
    <source>
        <dbReference type="Proteomes" id="UP001597389"/>
    </source>
</evidence>
<dbReference type="InterPro" id="IPR001791">
    <property type="entry name" value="Laminin_G"/>
</dbReference>
<dbReference type="Gene3D" id="2.60.40.3440">
    <property type="match status" value="1"/>
</dbReference>
<dbReference type="Pfam" id="PF00884">
    <property type="entry name" value="Sulfatase"/>
    <property type="match status" value="1"/>
</dbReference>
<dbReference type="SMART" id="SM00560">
    <property type="entry name" value="LamGL"/>
    <property type="match status" value="1"/>
</dbReference>
<dbReference type="InterPro" id="IPR000917">
    <property type="entry name" value="Sulfatase_N"/>
</dbReference>